<feature type="transmembrane region" description="Helical" evidence="6">
    <location>
        <begin position="122"/>
        <end position="146"/>
    </location>
</feature>
<feature type="transmembrane region" description="Helical" evidence="6">
    <location>
        <begin position="33"/>
        <end position="52"/>
    </location>
</feature>
<dbReference type="SUPFAM" id="SSF103473">
    <property type="entry name" value="MFS general substrate transporter"/>
    <property type="match status" value="1"/>
</dbReference>
<evidence type="ECO:0000256" key="4">
    <source>
        <dbReference type="ARBA" id="ARBA00022989"/>
    </source>
</evidence>
<feature type="transmembrane region" description="Helical" evidence="6">
    <location>
        <begin position="88"/>
        <end position="110"/>
    </location>
</feature>
<keyword evidence="4 6" id="KW-1133">Transmembrane helix</keyword>
<gene>
    <name evidence="8" type="ORF">BVC71_04960</name>
</gene>
<organism evidence="8 9">
    <name type="scientific">Marivivens niveibacter</name>
    <dbReference type="NCBI Taxonomy" id="1930667"/>
    <lineage>
        <taxon>Bacteria</taxon>
        <taxon>Pseudomonadati</taxon>
        <taxon>Pseudomonadota</taxon>
        <taxon>Alphaproteobacteria</taxon>
        <taxon>Rhodobacterales</taxon>
        <taxon>Paracoccaceae</taxon>
        <taxon>Marivivens group</taxon>
        <taxon>Marivivens</taxon>
    </lineage>
</organism>
<feature type="transmembrane region" description="Helical" evidence="6">
    <location>
        <begin position="357"/>
        <end position="380"/>
    </location>
</feature>
<feature type="transmembrane region" description="Helical" evidence="6">
    <location>
        <begin position="152"/>
        <end position="170"/>
    </location>
</feature>
<dbReference type="Pfam" id="PF07690">
    <property type="entry name" value="MFS_1"/>
    <property type="match status" value="1"/>
</dbReference>
<evidence type="ECO:0000256" key="6">
    <source>
        <dbReference type="SAM" id="Phobius"/>
    </source>
</evidence>
<dbReference type="PANTHER" id="PTHR23502:SF132">
    <property type="entry name" value="POLYAMINE TRANSPORTER 2-RELATED"/>
    <property type="match status" value="1"/>
</dbReference>
<dbReference type="GO" id="GO:0022857">
    <property type="term" value="F:transmembrane transporter activity"/>
    <property type="evidence" value="ECO:0007669"/>
    <property type="project" value="InterPro"/>
</dbReference>
<evidence type="ECO:0000256" key="3">
    <source>
        <dbReference type="ARBA" id="ARBA00022692"/>
    </source>
</evidence>
<dbReference type="GO" id="GO:0140115">
    <property type="term" value="P:export across plasma membrane"/>
    <property type="evidence" value="ECO:0007669"/>
    <property type="project" value="UniProtKB-ARBA"/>
</dbReference>
<dbReference type="PANTHER" id="PTHR23502">
    <property type="entry name" value="MAJOR FACILITATOR SUPERFAMILY"/>
    <property type="match status" value="1"/>
</dbReference>
<comment type="caution">
    <text evidence="8">The sequence shown here is derived from an EMBL/GenBank/DDBJ whole genome shotgun (WGS) entry which is preliminary data.</text>
</comment>
<dbReference type="InterPro" id="IPR036259">
    <property type="entry name" value="MFS_trans_sf"/>
</dbReference>
<protein>
    <recommendedName>
        <fullName evidence="7">Major facilitator superfamily (MFS) profile domain-containing protein</fullName>
    </recommendedName>
</protein>
<keyword evidence="5 6" id="KW-0472">Membrane</keyword>
<feature type="domain" description="Major facilitator superfamily (MFS) profile" evidence="7">
    <location>
        <begin position="1"/>
        <end position="382"/>
    </location>
</feature>
<evidence type="ECO:0000313" key="8">
    <source>
        <dbReference type="EMBL" id="OUD11058.1"/>
    </source>
</evidence>
<dbReference type="GO" id="GO:0042908">
    <property type="term" value="P:xenobiotic transport"/>
    <property type="evidence" value="ECO:0007669"/>
    <property type="project" value="UniProtKB-ARBA"/>
</dbReference>
<reference evidence="8 9" key="1">
    <citation type="submission" date="2016-12" db="EMBL/GenBank/DDBJ databases">
        <title>The draft genome sequence of HSLHS2.</title>
        <authorList>
            <person name="Hu D."/>
            <person name="Wang L."/>
            <person name="Shao Z."/>
        </authorList>
    </citation>
    <scope>NUCLEOTIDE SEQUENCE [LARGE SCALE GENOMIC DNA]</scope>
    <source>
        <strain evidence="8">MCCC 1A06712</strain>
    </source>
</reference>
<dbReference type="EMBL" id="MSPP01000001">
    <property type="protein sequence ID" value="OUD11058.1"/>
    <property type="molecule type" value="Genomic_DNA"/>
</dbReference>
<keyword evidence="3 6" id="KW-0812">Transmembrane</keyword>
<keyword evidence="2" id="KW-0813">Transport</keyword>
<evidence type="ECO:0000256" key="2">
    <source>
        <dbReference type="ARBA" id="ARBA00022448"/>
    </source>
</evidence>
<dbReference type="Gene3D" id="1.20.1720.10">
    <property type="entry name" value="Multidrug resistance protein D"/>
    <property type="match status" value="1"/>
</dbReference>
<feature type="transmembrane region" description="Helical" evidence="6">
    <location>
        <begin position="325"/>
        <end position="351"/>
    </location>
</feature>
<feature type="transmembrane region" description="Helical" evidence="6">
    <location>
        <begin position="294"/>
        <end position="313"/>
    </location>
</feature>
<dbReference type="AlphaFoldDB" id="A0A251X3V6"/>
<evidence type="ECO:0000256" key="5">
    <source>
        <dbReference type="ARBA" id="ARBA00023136"/>
    </source>
</evidence>
<sequence length="382" mass="40244">MATLTAMVAFSIDSMLPAQQIIADELSPDAPQLAQLIVTIFLLGLGIGTLLVGPISDRFGRRPVMIGGAVLYIGGAVLGYFANSMTVLLVARLIMGIGSAGPRIMVVAVVRDRFSGREMASVMSFIMMIFGVVPAIGPTVGAGLIAWGGWRFSFVAFVVFAAVGAIWAFGRLPETLAAQNRRELAARPIIVAIKEIVSNPIVMIATIIQTLVSAMLFTVLSTTQPIFETVFDKGAQFPMWFAVIAITAMAASPINARLVPRLGMRKILIAALSVQSAVTLIVAAVMMLDLPISVAFPIYLIWTIGIFFQNGFTLGNLTAIAMEPLGHIAGVAASVILAIATIASSVLAIIIGQIVGVSITTLAAMLFPLAAISLGLMFVIKR</sequence>
<evidence type="ECO:0000259" key="7">
    <source>
        <dbReference type="PROSITE" id="PS50850"/>
    </source>
</evidence>
<feature type="transmembrane region" description="Helical" evidence="6">
    <location>
        <begin position="64"/>
        <end position="82"/>
    </location>
</feature>
<feature type="transmembrane region" description="Helical" evidence="6">
    <location>
        <begin position="267"/>
        <end position="288"/>
    </location>
</feature>
<name>A0A251X3V6_9RHOB</name>
<dbReference type="InterPro" id="IPR005829">
    <property type="entry name" value="Sugar_transporter_CS"/>
</dbReference>
<feature type="transmembrane region" description="Helical" evidence="6">
    <location>
        <begin position="237"/>
        <end position="255"/>
    </location>
</feature>
<comment type="subcellular location">
    <subcellularLocation>
        <location evidence="1">Membrane</location>
        <topology evidence="1">Multi-pass membrane protein</topology>
    </subcellularLocation>
</comment>
<dbReference type="InterPro" id="IPR020846">
    <property type="entry name" value="MFS_dom"/>
</dbReference>
<dbReference type="GO" id="GO:0005886">
    <property type="term" value="C:plasma membrane"/>
    <property type="evidence" value="ECO:0007669"/>
    <property type="project" value="TreeGrafter"/>
</dbReference>
<evidence type="ECO:0000313" key="9">
    <source>
        <dbReference type="Proteomes" id="UP000194664"/>
    </source>
</evidence>
<keyword evidence="9" id="KW-1185">Reference proteome</keyword>
<feature type="transmembrane region" description="Helical" evidence="6">
    <location>
        <begin position="191"/>
        <end position="217"/>
    </location>
</feature>
<dbReference type="Proteomes" id="UP000194664">
    <property type="component" value="Unassembled WGS sequence"/>
</dbReference>
<dbReference type="PROSITE" id="PS50850">
    <property type="entry name" value="MFS"/>
    <property type="match status" value="1"/>
</dbReference>
<proteinExistence type="predicted"/>
<accession>A0A251X3V6</accession>
<evidence type="ECO:0000256" key="1">
    <source>
        <dbReference type="ARBA" id="ARBA00004141"/>
    </source>
</evidence>
<dbReference type="PROSITE" id="PS00216">
    <property type="entry name" value="SUGAR_TRANSPORT_1"/>
    <property type="match status" value="1"/>
</dbReference>
<dbReference type="InterPro" id="IPR011701">
    <property type="entry name" value="MFS"/>
</dbReference>